<comment type="caution">
    <text evidence="2">The sequence shown here is derived from an EMBL/GenBank/DDBJ whole genome shotgun (WGS) entry which is preliminary data.</text>
</comment>
<protein>
    <submittedName>
        <fullName evidence="2">Uncharacterized protein</fullName>
    </submittedName>
</protein>
<organism evidence="2 3">
    <name type="scientific">Bacteroides ovatus</name>
    <dbReference type="NCBI Taxonomy" id="28116"/>
    <lineage>
        <taxon>Bacteria</taxon>
        <taxon>Pseudomonadati</taxon>
        <taxon>Bacteroidota</taxon>
        <taxon>Bacteroidia</taxon>
        <taxon>Bacteroidales</taxon>
        <taxon>Bacteroidaceae</taxon>
        <taxon>Bacteroides</taxon>
    </lineage>
</organism>
<reference evidence="2 3" key="1">
    <citation type="journal article" date="2019" name="Nat. Med.">
        <title>A library of human gut bacterial isolates paired with longitudinal multiomics data enables mechanistic microbiome research.</title>
        <authorList>
            <person name="Poyet M."/>
            <person name="Groussin M."/>
            <person name="Gibbons S.M."/>
            <person name="Avila-Pacheco J."/>
            <person name="Jiang X."/>
            <person name="Kearney S.M."/>
            <person name="Perrotta A.R."/>
            <person name="Berdy B."/>
            <person name="Zhao S."/>
            <person name="Lieberman T.D."/>
            <person name="Swanson P.K."/>
            <person name="Smith M."/>
            <person name="Roesemann S."/>
            <person name="Alexander J.E."/>
            <person name="Rich S.A."/>
            <person name="Livny J."/>
            <person name="Vlamakis H."/>
            <person name="Clish C."/>
            <person name="Bullock K."/>
            <person name="Deik A."/>
            <person name="Scott J."/>
            <person name="Pierce K.A."/>
            <person name="Xavier R.J."/>
            <person name="Alm E.J."/>
        </authorList>
    </citation>
    <scope>NUCLEOTIDE SEQUENCE [LARGE SCALE GENOMIC DNA]</scope>
    <source>
        <strain evidence="2 3">BIOML-A183</strain>
    </source>
</reference>
<keyword evidence="1" id="KW-0732">Signal</keyword>
<evidence type="ECO:0000313" key="2">
    <source>
        <dbReference type="EMBL" id="KAA3804553.1"/>
    </source>
</evidence>
<evidence type="ECO:0000313" key="3">
    <source>
        <dbReference type="Proteomes" id="UP000460135"/>
    </source>
</evidence>
<feature type="chain" id="PRO_5026775414" evidence="1">
    <location>
        <begin position="20"/>
        <end position="334"/>
    </location>
</feature>
<dbReference type="Proteomes" id="UP000460135">
    <property type="component" value="Unassembled WGS sequence"/>
</dbReference>
<accession>A0A6N3V7Z1</accession>
<evidence type="ECO:0000256" key="1">
    <source>
        <dbReference type="SAM" id="SignalP"/>
    </source>
</evidence>
<dbReference type="AlphaFoldDB" id="A0A6N3V7Z1"/>
<gene>
    <name evidence="2" type="ORF">F3F51_12165</name>
</gene>
<proteinExistence type="predicted"/>
<feature type="signal peptide" evidence="1">
    <location>
        <begin position="1"/>
        <end position="19"/>
    </location>
</feature>
<dbReference type="EMBL" id="VWLX01000008">
    <property type="protein sequence ID" value="KAA3804553.1"/>
    <property type="molecule type" value="Genomic_DNA"/>
</dbReference>
<sequence>MKICKLTILLFVLPFSACSDDALLVSEKKQKDLVTRTVMGMSYEFESPIELGETYVGDGDEIELCDEGKYNKDLLTSIFINVPTYFTAEKVTLKLHDVIDCFEYDLWEEKLVNMDPSNYDDYTRYEKSDLPLEVYRGGEYEMWAEVEYTDTLDNIYTLTSTVIHFKLLYPTLEEIKSRFSYDFRNAWESRNNYYNQEKELFIYVEKGDMKNGKVVDRERSDFKVALDGNLEINFDMTHCEELSSDLITDDTAKFLIGFFRTHPPVEYFTKNEMRYAGLTRNEEWLNEYLPVIVYDYSGTSHNNILNKDNYYSEGDAKLYFSDDLELRRNLQFKP</sequence>
<name>A0A6N3V7Z1_BACOV</name>